<reference evidence="1" key="1">
    <citation type="journal article" date="2015" name="Nature">
        <title>Complex archaea that bridge the gap between prokaryotes and eukaryotes.</title>
        <authorList>
            <person name="Spang A."/>
            <person name="Saw J.H."/>
            <person name="Jorgensen S.L."/>
            <person name="Zaremba-Niedzwiedzka K."/>
            <person name="Martijn J."/>
            <person name="Lind A.E."/>
            <person name="van Eijk R."/>
            <person name="Schleper C."/>
            <person name="Guy L."/>
            <person name="Ettema T.J."/>
        </authorList>
    </citation>
    <scope>NUCLEOTIDE SEQUENCE</scope>
</reference>
<dbReference type="AlphaFoldDB" id="A0A0F9S0H6"/>
<evidence type="ECO:0008006" key="2">
    <source>
        <dbReference type="Google" id="ProtNLM"/>
    </source>
</evidence>
<dbReference type="EMBL" id="LAZR01000874">
    <property type="protein sequence ID" value="KKN55742.1"/>
    <property type="molecule type" value="Genomic_DNA"/>
</dbReference>
<dbReference type="Gene3D" id="2.30.300.10">
    <property type="entry name" value="Baseplate protein-like domain - beta roll fold"/>
    <property type="match status" value="1"/>
</dbReference>
<dbReference type="InterPro" id="IPR023399">
    <property type="entry name" value="Baseplate-like_2-layer_sand"/>
</dbReference>
<comment type="caution">
    <text evidence="1">The sequence shown here is derived from an EMBL/GenBank/DDBJ whole genome shotgun (WGS) entry which is preliminary data.</text>
</comment>
<dbReference type="Gene3D" id="3.55.50.10">
    <property type="entry name" value="Baseplate protein-like domains"/>
    <property type="match status" value="1"/>
</dbReference>
<proteinExistence type="predicted"/>
<accession>A0A0F9S0H6</accession>
<protein>
    <recommendedName>
        <fullName evidence="2">Phage tail protein</fullName>
    </recommendedName>
</protein>
<gene>
    <name evidence="1" type="ORF">LCGC14_0579520</name>
</gene>
<dbReference type="SUPFAM" id="SSF69279">
    <property type="entry name" value="Phage tail proteins"/>
    <property type="match status" value="2"/>
</dbReference>
<organism evidence="1">
    <name type="scientific">marine sediment metagenome</name>
    <dbReference type="NCBI Taxonomy" id="412755"/>
    <lineage>
        <taxon>unclassified sequences</taxon>
        <taxon>metagenomes</taxon>
        <taxon>ecological metagenomes</taxon>
    </lineage>
</organism>
<sequence>MILKIKKRKFDFFNSFQLNLKYDSVASTFSFNAYFNPENKDHKDLLHIGHFHPVTVEHNDELLVSGVLLSETFRHSSVKELTSLGGYSLPGVLEDSQIPTSIYPLQSDGLSLREIAQKIIRPFNLEMVIDPVVRKKMNAVYDTSTANELQPIKAYLSELASQKNIILSHTPEGKLLFTQANTKKTPIIDFNIPEGGSIPGTSMSLSFNGQRMHSQITVLKQAGISGGNAGEITVTNPFVPFTFRPKVLVQNSGDDNDTRQAAKNALAKELQNIKLKIPTDRWEVDGKIIKPNNIVSVINPDIFLFKKTNWFIESINFTGNEKRTTAVLNCVLPEVYNGKTPINIFENELS</sequence>
<dbReference type="Gene3D" id="3.30.1920.10">
    <property type="entry name" value="Baseplate protein-like domains - 2 layer sandwich fold"/>
    <property type="match status" value="1"/>
</dbReference>
<evidence type="ECO:0000313" key="1">
    <source>
        <dbReference type="EMBL" id="KKN55742.1"/>
    </source>
</evidence>
<name>A0A0F9S0H6_9ZZZZ</name>